<feature type="domain" description="HTH asnC-type" evidence="4">
    <location>
        <begin position="3"/>
        <end position="64"/>
    </location>
</feature>
<comment type="caution">
    <text evidence="5">The sequence shown here is derived from an EMBL/GenBank/DDBJ whole genome shotgun (WGS) entry which is preliminary data.</text>
</comment>
<dbReference type="EMBL" id="SHNP01000003">
    <property type="protein sequence ID" value="MCX2973718.1"/>
    <property type="molecule type" value="Genomic_DNA"/>
</dbReference>
<gene>
    <name evidence="5" type="ORF">EYC87_09030</name>
</gene>
<accession>A0ABT3SUQ3</accession>
<sequence>MKLDRTDKKILNAMQDNARISNLELAELVGLSPTPCSRRVKRLEESGLINAHVTLLNQSMLGLKLTAYIGISMDRHTPDRFEAFETEVLSYPEVMECSVVTGQSSDYLLKAVVADMEYYEKFLLGRLTRIPGVAGVHSSFELRRVVQRTELPLEHIDDTTRVQA</sequence>
<proteinExistence type="predicted"/>
<dbReference type="PROSITE" id="PS50956">
    <property type="entry name" value="HTH_ASNC_2"/>
    <property type="match status" value="1"/>
</dbReference>
<keyword evidence="6" id="KW-1185">Reference proteome</keyword>
<dbReference type="Pfam" id="PF13412">
    <property type="entry name" value="HTH_24"/>
    <property type="match status" value="1"/>
</dbReference>
<dbReference type="InterPro" id="IPR011991">
    <property type="entry name" value="ArsR-like_HTH"/>
</dbReference>
<dbReference type="Pfam" id="PF01037">
    <property type="entry name" value="AsnC_trans_reg"/>
    <property type="match status" value="1"/>
</dbReference>
<dbReference type="SUPFAM" id="SSF54909">
    <property type="entry name" value="Dimeric alpha+beta barrel"/>
    <property type="match status" value="1"/>
</dbReference>
<dbReference type="PROSITE" id="PS00519">
    <property type="entry name" value="HTH_ASNC_1"/>
    <property type="match status" value="1"/>
</dbReference>
<dbReference type="SMART" id="SM00344">
    <property type="entry name" value="HTH_ASNC"/>
    <property type="match status" value="1"/>
</dbReference>
<keyword evidence="2" id="KW-0238">DNA-binding</keyword>
<dbReference type="RefSeq" id="WP_279252589.1">
    <property type="nucleotide sequence ID" value="NZ_SHNP01000003.1"/>
</dbReference>
<dbReference type="SUPFAM" id="SSF46785">
    <property type="entry name" value="Winged helix' DNA-binding domain"/>
    <property type="match status" value="1"/>
</dbReference>
<evidence type="ECO:0000256" key="3">
    <source>
        <dbReference type="ARBA" id="ARBA00023163"/>
    </source>
</evidence>
<protein>
    <submittedName>
        <fullName evidence="5">Lrp/AsnC family transcriptional regulator</fullName>
    </submittedName>
</protein>
<dbReference type="InterPro" id="IPR036388">
    <property type="entry name" value="WH-like_DNA-bd_sf"/>
</dbReference>
<dbReference type="InterPro" id="IPR036390">
    <property type="entry name" value="WH_DNA-bd_sf"/>
</dbReference>
<dbReference type="CDD" id="cd00090">
    <property type="entry name" value="HTH_ARSR"/>
    <property type="match status" value="1"/>
</dbReference>
<dbReference type="Proteomes" id="UP001143307">
    <property type="component" value="Unassembled WGS sequence"/>
</dbReference>
<name>A0ABT3SUQ3_9GAMM</name>
<dbReference type="Gene3D" id="1.10.10.10">
    <property type="entry name" value="Winged helix-like DNA-binding domain superfamily/Winged helix DNA-binding domain"/>
    <property type="match status" value="1"/>
</dbReference>
<evidence type="ECO:0000259" key="4">
    <source>
        <dbReference type="PROSITE" id="PS50956"/>
    </source>
</evidence>
<keyword evidence="3" id="KW-0804">Transcription</keyword>
<dbReference type="InterPro" id="IPR019887">
    <property type="entry name" value="Tscrpt_reg_AsnC/Lrp_C"/>
</dbReference>
<reference evidence="5" key="1">
    <citation type="submission" date="2019-02" db="EMBL/GenBank/DDBJ databases">
        <authorList>
            <person name="Li S.-H."/>
        </authorList>
    </citation>
    <scope>NUCLEOTIDE SEQUENCE</scope>
    <source>
        <strain evidence="5">IMCC8485</strain>
    </source>
</reference>
<dbReference type="PANTHER" id="PTHR30154:SF34">
    <property type="entry name" value="TRANSCRIPTIONAL REGULATOR AZLB"/>
    <property type="match status" value="1"/>
</dbReference>
<organism evidence="5 6">
    <name type="scientific">Candidatus Seongchinamella marina</name>
    <dbReference type="NCBI Taxonomy" id="2518990"/>
    <lineage>
        <taxon>Bacteria</taxon>
        <taxon>Pseudomonadati</taxon>
        <taxon>Pseudomonadota</taxon>
        <taxon>Gammaproteobacteria</taxon>
        <taxon>Cellvibrionales</taxon>
        <taxon>Halieaceae</taxon>
        <taxon>Seongchinamella</taxon>
    </lineage>
</organism>
<dbReference type="InterPro" id="IPR019885">
    <property type="entry name" value="Tscrpt_reg_HTH_AsnC-type_CS"/>
</dbReference>
<keyword evidence="1" id="KW-0805">Transcription regulation</keyword>
<dbReference type="InterPro" id="IPR000485">
    <property type="entry name" value="AsnC-type_HTH_dom"/>
</dbReference>
<dbReference type="InterPro" id="IPR011008">
    <property type="entry name" value="Dimeric_a/b-barrel"/>
</dbReference>
<dbReference type="PANTHER" id="PTHR30154">
    <property type="entry name" value="LEUCINE-RESPONSIVE REGULATORY PROTEIN"/>
    <property type="match status" value="1"/>
</dbReference>
<evidence type="ECO:0000256" key="2">
    <source>
        <dbReference type="ARBA" id="ARBA00023125"/>
    </source>
</evidence>
<evidence type="ECO:0000313" key="5">
    <source>
        <dbReference type="EMBL" id="MCX2973718.1"/>
    </source>
</evidence>
<dbReference type="Gene3D" id="3.30.70.920">
    <property type="match status" value="1"/>
</dbReference>
<evidence type="ECO:0000313" key="6">
    <source>
        <dbReference type="Proteomes" id="UP001143307"/>
    </source>
</evidence>
<dbReference type="PRINTS" id="PR00033">
    <property type="entry name" value="HTHASNC"/>
</dbReference>
<dbReference type="InterPro" id="IPR019888">
    <property type="entry name" value="Tscrpt_reg_AsnC-like"/>
</dbReference>
<evidence type="ECO:0000256" key="1">
    <source>
        <dbReference type="ARBA" id="ARBA00023015"/>
    </source>
</evidence>